<name>A0A031FV91_9MICO</name>
<reference evidence="2 3" key="1">
    <citation type="submission" date="2014-03" db="EMBL/GenBank/DDBJ databases">
        <title>Draft Genome Sequences of 13 Willow Endophytes.</title>
        <authorList>
            <person name="Gan H.Y."/>
            <person name="Gan H.M."/>
            <person name="Savka M.A."/>
            <person name="Hudson A.O."/>
        </authorList>
    </citation>
    <scope>NUCLEOTIDE SEQUENCE [LARGE SCALE GENOMIC DNA]</scope>
    <source>
        <strain evidence="2 3">RIT293</strain>
    </source>
</reference>
<gene>
    <name evidence="2" type="ORF">BW34_01088</name>
</gene>
<evidence type="ECO:0000313" key="2">
    <source>
        <dbReference type="EMBL" id="EZP28111.1"/>
    </source>
</evidence>
<dbReference type="Proteomes" id="UP000024001">
    <property type="component" value="Unassembled WGS sequence"/>
</dbReference>
<accession>A0A031FV91</accession>
<comment type="caution">
    <text evidence="2">The sequence shown here is derived from an EMBL/GenBank/DDBJ whole genome shotgun (WGS) entry which is preliminary data.</text>
</comment>
<evidence type="ECO:0000313" key="3">
    <source>
        <dbReference type="Proteomes" id="UP000024001"/>
    </source>
</evidence>
<organism evidence="2 3">
    <name type="scientific">Microbacterium oleivorans</name>
    <dbReference type="NCBI Taxonomy" id="273677"/>
    <lineage>
        <taxon>Bacteria</taxon>
        <taxon>Bacillati</taxon>
        <taxon>Actinomycetota</taxon>
        <taxon>Actinomycetes</taxon>
        <taxon>Micrococcales</taxon>
        <taxon>Microbacteriaceae</taxon>
        <taxon>Microbacterium</taxon>
    </lineage>
</organism>
<feature type="region of interest" description="Disordered" evidence="1">
    <location>
        <begin position="20"/>
        <end position="45"/>
    </location>
</feature>
<sequence length="258" mass="26688">MLVLLTSIALTGCVSTASLESRQTPMLDAERPPAEQAEAVTDPPPCAEWAGDLTEVVSLEEVLEVIEGVDPMAGWSASGDDRVRGDGACAPVSSQPVGTVEACAAPTAPLDDVTRALSGASVDYMFAGGAQRQIAGWVSGRTSGEESIVLGMLAWRFATPSEARDAPILDALAACPEAQTGDDGRVRVFEGAEPAVVASVKGRDVFVVRSARPVTPEGENAGLTSTASTLLPTAPVAAAEEWWRTQGETALDVEPTEP</sequence>
<proteinExistence type="predicted"/>
<dbReference type="PATRIC" id="fig|273677.3.peg.1067"/>
<dbReference type="EMBL" id="JFYO01000004">
    <property type="protein sequence ID" value="EZP28111.1"/>
    <property type="molecule type" value="Genomic_DNA"/>
</dbReference>
<keyword evidence="3" id="KW-1185">Reference proteome</keyword>
<dbReference type="AlphaFoldDB" id="A0A031FV91"/>
<evidence type="ECO:0000256" key="1">
    <source>
        <dbReference type="SAM" id="MobiDB-lite"/>
    </source>
</evidence>
<protein>
    <submittedName>
        <fullName evidence="2">Uncharacterized protein</fullName>
    </submittedName>
</protein>